<dbReference type="InterPro" id="IPR013785">
    <property type="entry name" value="Aldolase_TIM"/>
</dbReference>
<keyword evidence="2" id="KW-0326">Glycosidase</keyword>
<dbReference type="Pfam" id="PF02065">
    <property type="entry name" value="Melibiase"/>
    <property type="match status" value="1"/>
</dbReference>
<protein>
    <submittedName>
        <fullName evidence="3">Alpha-galactosidase</fullName>
    </submittedName>
</protein>
<evidence type="ECO:0000313" key="3">
    <source>
        <dbReference type="EMBL" id="MBA2950170.1"/>
    </source>
</evidence>
<comment type="caution">
    <text evidence="3">The sequence shown here is derived from an EMBL/GenBank/DDBJ whole genome shotgun (WGS) entry which is preliminary data.</text>
</comment>
<keyword evidence="1" id="KW-0378">Hydrolase</keyword>
<dbReference type="GO" id="GO:0004557">
    <property type="term" value="F:alpha-galactosidase activity"/>
    <property type="evidence" value="ECO:0007669"/>
    <property type="project" value="InterPro"/>
</dbReference>
<reference evidence="3 4" key="1">
    <citation type="submission" date="2020-07" db="EMBL/GenBank/DDBJ databases">
        <title>Streptomyces isolated from Indian soil.</title>
        <authorList>
            <person name="Mandal S."/>
            <person name="Maiti P.K."/>
        </authorList>
    </citation>
    <scope>NUCLEOTIDE SEQUENCE [LARGE SCALE GENOMIC DNA]</scope>
    <source>
        <strain evidence="3 4">PSKA28</strain>
    </source>
</reference>
<dbReference type="SUPFAM" id="SSF51445">
    <property type="entry name" value="(Trans)glycosidases"/>
    <property type="match status" value="1"/>
</dbReference>
<dbReference type="CDD" id="cd14791">
    <property type="entry name" value="GH36"/>
    <property type="match status" value="1"/>
</dbReference>
<dbReference type="EMBL" id="JACEHE010000025">
    <property type="protein sequence ID" value="MBA2950170.1"/>
    <property type="molecule type" value="Genomic_DNA"/>
</dbReference>
<dbReference type="InterPro" id="IPR050985">
    <property type="entry name" value="Alpha-glycosidase_related"/>
</dbReference>
<accession>A0A7W0DRZ0</accession>
<dbReference type="Gene3D" id="3.20.20.70">
    <property type="entry name" value="Aldolase class I"/>
    <property type="match status" value="1"/>
</dbReference>
<dbReference type="PANTHER" id="PTHR43053:SF3">
    <property type="entry name" value="ALPHA-GALACTOSIDASE C-RELATED"/>
    <property type="match status" value="1"/>
</dbReference>
<evidence type="ECO:0000256" key="2">
    <source>
        <dbReference type="ARBA" id="ARBA00023295"/>
    </source>
</evidence>
<evidence type="ECO:0000313" key="4">
    <source>
        <dbReference type="Proteomes" id="UP000545761"/>
    </source>
</evidence>
<dbReference type="InterPro" id="IPR002252">
    <property type="entry name" value="Glyco_hydro_36"/>
</dbReference>
<dbReference type="InterPro" id="IPR017853">
    <property type="entry name" value="GH"/>
</dbReference>
<dbReference type="PANTHER" id="PTHR43053">
    <property type="entry name" value="GLYCOSIDASE FAMILY 31"/>
    <property type="match status" value="1"/>
</dbReference>
<organism evidence="3 4">
    <name type="scientific">Streptomyces himalayensis subsp. himalayensis</name>
    <dbReference type="NCBI Taxonomy" id="2756131"/>
    <lineage>
        <taxon>Bacteria</taxon>
        <taxon>Bacillati</taxon>
        <taxon>Actinomycetota</taxon>
        <taxon>Actinomycetes</taxon>
        <taxon>Kitasatosporales</taxon>
        <taxon>Streptomycetaceae</taxon>
        <taxon>Streptomyces</taxon>
        <taxon>Streptomyces himalayensis</taxon>
    </lineage>
</organism>
<evidence type="ECO:0000256" key="1">
    <source>
        <dbReference type="ARBA" id="ARBA00022801"/>
    </source>
</evidence>
<proteinExistence type="predicted"/>
<sequence>MTVDPGTARIHAEGWQSWSVTDSLPVTAVPYRPTLANSLAMDCHYNAAPPEGVFQGEGVLAVDPGDGGPVHVFAADRADRTVPRVRAEPAPGGVLRISSDAPVLQLEGEDGATVQSALGAWADGFARRARVSEERLTRAAPTVWCSWYQYWNTVTEADIHAELDAMDELDLPFGVVQIDDGYQAAPGDWLLPSDRFADLPGLVGRISGHGRRAGIWTAPLLLGLGSRLYAEHPDWAVIDPASGEPVFAGDAIGDRCTALDVTNPAAAAYLSGVFEAMRGWGIAYFKIDFMYAAALEGRRYADVTGVEAYREALRIIRDAIGPDSYLVGCGAPLLPAAGFVDAMRVGPDIAAYWQAPGGHPSEPSQHNATRNVRARAWQHGRLWTNDPDCLMLRPGVERREEWARTVETHGGLRSSGDGLRALDDWGLATTRRLLWPS</sequence>
<name>A0A7W0DRZ0_9ACTN</name>
<dbReference type="AlphaFoldDB" id="A0A7W0DRZ0"/>
<dbReference type="Proteomes" id="UP000545761">
    <property type="component" value="Unassembled WGS sequence"/>
</dbReference>
<dbReference type="GO" id="GO:0016052">
    <property type="term" value="P:carbohydrate catabolic process"/>
    <property type="evidence" value="ECO:0007669"/>
    <property type="project" value="InterPro"/>
</dbReference>
<gene>
    <name evidence="3" type="ORF">H1D24_31340</name>
</gene>